<dbReference type="AlphaFoldDB" id="S7U961"/>
<name>S7U961_DESML</name>
<keyword evidence="3" id="KW-1185">Reference proteome</keyword>
<dbReference type="STRING" id="897.B2D07_02385"/>
<evidence type="ECO:0000256" key="1">
    <source>
        <dbReference type="SAM" id="SignalP"/>
    </source>
</evidence>
<dbReference type="OrthoDB" id="5573873at2"/>
<feature type="signal peptide" evidence="1">
    <location>
        <begin position="1"/>
        <end position="28"/>
    </location>
</feature>
<dbReference type="Proteomes" id="UP000014977">
    <property type="component" value="Unassembled WGS sequence"/>
</dbReference>
<evidence type="ECO:0000313" key="2">
    <source>
        <dbReference type="EMBL" id="EPR30489.1"/>
    </source>
</evidence>
<proteinExistence type="predicted"/>
<evidence type="ECO:0000313" key="3">
    <source>
        <dbReference type="Proteomes" id="UP000014977"/>
    </source>
</evidence>
<sequence length="457" mass="50153">MSKLCIARNTTRLVVFASFLLAATQVHAIPTTYSISQSGWSSGGTVTGFFSGEDLDHDGYINLANGEVDSYQIEFSGNTLVAAFTHTLADLQYFNYTVGSSGFGPSFPLYSFGSGYSYDADDGLISLHDLSVSTFTPNHALVKPVSDFSNMAIEIEAHIDGRDQLIIKGNTIQWHHLDAAAVGRHLGANSPTIIYATKNGSTTTQMEWLPAWPSPPPDEIRFDAYSSFFNELSPVFPEDGVVWRLTKLFGRGEVKIIEQPSSSNEFSLIVEFDDPFPGSKFYGIRLSPVSDSLDSFFADFDTIDGFSYTDDTFYNTHQPRYASGDWSASGGHSGRGALHVSLGGIDARNVLNGMSGGWSNSFHLDDALDVEVSLDYRLIMTQFDDDECAQVLAKIDDGPVEVLEELCGRGKDTGWQTKTFMQSLMAGDHTITIGGYNNKKTNKKEVADIYFDNVEIR</sequence>
<gene>
    <name evidence="2" type="ORF">dsmv_0893</name>
</gene>
<reference evidence="2 3" key="1">
    <citation type="journal article" date="2013" name="Genome Announc.">
        <title>Draft genome sequences for three mercury-methylating, sulfate-reducing bacteria.</title>
        <authorList>
            <person name="Brown S.D."/>
            <person name="Hurt R.A.Jr."/>
            <person name="Gilmour C.C."/>
            <person name="Elias D.A."/>
        </authorList>
    </citation>
    <scope>NUCLEOTIDE SEQUENCE [LARGE SCALE GENOMIC DNA]</scope>
    <source>
        <strain evidence="2 3">DSM 2059</strain>
    </source>
</reference>
<accession>S7U961</accession>
<evidence type="ECO:0008006" key="4">
    <source>
        <dbReference type="Google" id="ProtNLM"/>
    </source>
</evidence>
<protein>
    <recommendedName>
        <fullName evidence="4">CBM6 domain-containing protein</fullName>
    </recommendedName>
</protein>
<comment type="caution">
    <text evidence="2">The sequence shown here is derived from an EMBL/GenBank/DDBJ whole genome shotgun (WGS) entry which is preliminary data.</text>
</comment>
<organism evidence="2 3">
    <name type="scientific">Desulfococcus multivorans DSM 2059</name>
    <dbReference type="NCBI Taxonomy" id="1121405"/>
    <lineage>
        <taxon>Bacteria</taxon>
        <taxon>Pseudomonadati</taxon>
        <taxon>Thermodesulfobacteriota</taxon>
        <taxon>Desulfobacteria</taxon>
        <taxon>Desulfobacterales</taxon>
        <taxon>Desulfococcaceae</taxon>
        <taxon>Desulfococcus</taxon>
    </lineage>
</organism>
<keyword evidence="1" id="KW-0732">Signal</keyword>
<dbReference type="RefSeq" id="WP_020878798.1">
    <property type="nucleotide sequence ID" value="NZ_ATHJ01000149.1"/>
</dbReference>
<dbReference type="EMBL" id="ATHJ01000149">
    <property type="protein sequence ID" value="EPR30489.1"/>
    <property type="molecule type" value="Genomic_DNA"/>
</dbReference>
<feature type="chain" id="PRO_5030177258" description="CBM6 domain-containing protein" evidence="1">
    <location>
        <begin position="29"/>
        <end position="457"/>
    </location>
</feature>